<keyword evidence="3 6" id="KW-0812">Transmembrane</keyword>
<dbReference type="InterPro" id="IPR040177">
    <property type="entry name" value="SLC30A9"/>
</dbReference>
<dbReference type="RefSeq" id="WP_264068571.1">
    <property type="nucleotide sequence ID" value="NZ_JACKTY010000030.1"/>
</dbReference>
<reference evidence="8 9" key="1">
    <citation type="journal article" date="2022" name="BMC Genomics">
        <title>Comparative genome analysis of mycobacteria focusing on tRNA and non-coding RNA.</title>
        <authorList>
            <person name="Behra P.R.K."/>
            <person name="Pettersson B.M.F."/>
            <person name="Ramesh M."/>
            <person name="Das S."/>
            <person name="Dasgupta S."/>
            <person name="Kirsebom L.A."/>
        </authorList>
    </citation>
    <scope>NUCLEOTIDE SEQUENCE [LARGE SCALE GENOMIC DNA]</scope>
    <source>
        <strain evidence="8 9">DSM 44078</strain>
    </source>
</reference>
<protein>
    <submittedName>
        <fullName evidence="8">Cation diffusion facilitator family transporter</fullName>
    </submittedName>
</protein>
<evidence type="ECO:0000313" key="8">
    <source>
        <dbReference type="EMBL" id="MCV7227583.1"/>
    </source>
</evidence>
<dbReference type="EMBL" id="JACKTY010000030">
    <property type="protein sequence ID" value="MCV7227583.1"/>
    <property type="molecule type" value="Genomic_DNA"/>
</dbReference>
<dbReference type="InterPro" id="IPR002524">
    <property type="entry name" value="Cation_efflux"/>
</dbReference>
<name>A0ABT3CDY3_9MYCO</name>
<dbReference type="Gene3D" id="1.20.1510.10">
    <property type="entry name" value="Cation efflux protein transmembrane domain"/>
    <property type="match status" value="1"/>
</dbReference>
<evidence type="ECO:0000256" key="1">
    <source>
        <dbReference type="ARBA" id="ARBA00004141"/>
    </source>
</evidence>
<accession>A0ABT3CDY3</accession>
<feature type="transmembrane region" description="Helical" evidence="6">
    <location>
        <begin position="76"/>
        <end position="100"/>
    </location>
</feature>
<feature type="transmembrane region" description="Helical" evidence="6">
    <location>
        <begin position="170"/>
        <end position="189"/>
    </location>
</feature>
<feature type="transmembrane region" description="Helical" evidence="6">
    <location>
        <begin position="112"/>
        <end position="132"/>
    </location>
</feature>
<proteinExistence type="predicted"/>
<keyword evidence="4 6" id="KW-1133">Transmembrane helix</keyword>
<feature type="transmembrane region" description="Helical" evidence="6">
    <location>
        <begin position="6"/>
        <end position="27"/>
    </location>
</feature>
<evidence type="ECO:0000259" key="7">
    <source>
        <dbReference type="Pfam" id="PF01545"/>
    </source>
</evidence>
<feature type="transmembrane region" description="Helical" evidence="6">
    <location>
        <begin position="195"/>
        <end position="213"/>
    </location>
</feature>
<dbReference type="InterPro" id="IPR058533">
    <property type="entry name" value="Cation_efflux_TM"/>
</dbReference>
<dbReference type="SUPFAM" id="SSF161111">
    <property type="entry name" value="Cation efflux protein transmembrane domain-like"/>
    <property type="match status" value="1"/>
</dbReference>
<comment type="caution">
    <text evidence="8">The sequence shown here is derived from an EMBL/GenBank/DDBJ whole genome shotgun (WGS) entry which is preliminary data.</text>
</comment>
<keyword evidence="9" id="KW-1185">Reference proteome</keyword>
<gene>
    <name evidence="8" type="ORF">H7J73_16280</name>
</gene>
<dbReference type="PANTHER" id="PTHR13414">
    <property type="entry name" value="HUEL-CATION TRANSPORTER"/>
    <property type="match status" value="1"/>
</dbReference>
<keyword evidence="5 6" id="KW-0472">Membrane</keyword>
<evidence type="ECO:0000256" key="4">
    <source>
        <dbReference type="ARBA" id="ARBA00022989"/>
    </source>
</evidence>
<dbReference type="Proteomes" id="UP001526201">
    <property type="component" value="Unassembled WGS sequence"/>
</dbReference>
<sequence>MPNGESTRTVVIAFTANLFVAIAKSVAAMISGSASMVAEASHSWADTGNQIFLLIANRRSSRAPDANRPMGYGREAYVWSLLAAVGLFVVGAAVSVWHGISDLLHEPTGHENYSVAYVVLGIAFVLEGSSLLQATRQLSGEAEEQGRDLLEYALDTSDPTTRAVFAEDSAALIGLALALAGVGLHQLTGNAAWDAIGSILVGVLLAVVAMILIDRNRRFLTGEPGSPKLHDAAVERLEQMDDVASVRFLRLEYIGPKQIFLVASVDLVGDDAESTIARRLRTLERELETNPYVVDALLTVSDPDFEDR</sequence>
<evidence type="ECO:0000256" key="5">
    <source>
        <dbReference type="ARBA" id="ARBA00023136"/>
    </source>
</evidence>
<comment type="subcellular location">
    <subcellularLocation>
        <location evidence="1">Membrane</location>
        <topology evidence="1">Multi-pass membrane protein</topology>
    </subcellularLocation>
</comment>
<evidence type="ECO:0000313" key="9">
    <source>
        <dbReference type="Proteomes" id="UP001526201"/>
    </source>
</evidence>
<dbReference type="InterPro" id="IPR027469">
    <property type="entry name" value="Cation_efflux_TMD_sf"/>
</dbReference>
<keyword evidence="2" id="KW-0813">Transport</keyword>
<evidence type="ECO:0000256" key="2">
    <source>
        <dbReference type="ARBA" id="ARBA00022448"/>
    </source>
</evidence>
<organism evidence="8 9">
    <name type="scientific">Mycolicibacterium komossense</name>
    <dbReference type="NCBI Taxonomy" id="1779"/>
    <lineage>
        <taxon>Bacteria</taxon>
        <taxon>Bacillati</taxon>
        <taxon>Actinomycetota</taxon>
        <taxon>Actinomycetes</taxon>
        <taxon>Mycobacteriales</taxon>
        <taxon>Mycobacteriaceae</taxon>
        <taxon>Mycolicibacterium</taxon>
    </lineage>
</organism>
<evidence type="ECO:0000256" key="6">
    <source>
        <dbReference type="SAM" id="Phobius"/>
    </source>
</evidence>
<feature type="domain" description="Cation efflux protein transmembrane" evidence="7">
    <location>
        <begin position="10"/>
        <end position="213"/>
    </location>
</feature>
<dbReference type="NCBIfam" id="TIGR01297">
    <property type="entry name" value="CDF"/>
    <property type="match status" value="1"/>
</dbReference>
<dbReference type="Pfam" id="PF01545">
    <property type="entry name" value="Cation_efflux"/>
    <property type="match status" value="1"/>
</dbReference>
<evidence type="ECO:0000256" key="3">
    <source>
        <dbReference type="ARBA" id="ARBA00022692"/>
    </source>
</evidence>
<dbReference type="PANTHER" id="PTHR13414:SF9">
    <property type="entry name" value="PROTON-COUPLED ZINC ANTIPORTER SLC30A9, MITOCHONDRIAL"/>
    <property type="match status" value="1"/>
</dbReference>